<evidence type="ECO:0000313" key="2">
    <source>
        <dbReference type="EMBL" id="MPC66467.1"/>
    </source>
</evidence>
<accession>A0A5B7HAZ3</accession>
<reference evidence="2 3" key="1">
    <citation type="submission" date="2019-05" db="EMBL/GenBank/DDBJ databases">
        <title>Another draft genome of Portunus trituberculatus and its Hox gene families provides insights of decapod evolution.</title>
        <authorList>
            <person name="Jeong J.-H."/>
            <person name="Song I."/>
            <person name="Kim S."/>
            <person name="Choi T."/>
            <person name="Kim D."/>
            <person name="Ryu S."/>
            <person name="Kim W."/>
        </authorList>
    </citation>
    <scope>NUCLEOTIDE SEQUENCE [LARGE SCALE GENOMIC DNA]</scope>
    <source>
        <tissue evidence="2">Muscle</tissue>
    </source>
</reference>
<dbReference type="AlphaFoldDB" id="A0A5B7HAZ3"/>
<gene>
    <name evidence="2" type="ORF">E2C01_060615</name>
</gene>
<comment type="caution">
    <text evidence="2">The sequence shown here is derived from an EMBL/GenBank/DDBJ whole genome shotgun (WGS) entry which is preliminary data.</text>
</comment>
<keyword evidence="3" id="KW-1185">Reference proteome</keyword>
<proteinExistence type="predicted"/>
<feature type="compositionally biased region" description="Basic and acidic residues" evidence="1">
    <location>
        <begin position="18"/>
        <end position="34"/>
    </location>
</feature>
<evidence type="ECO:0000256" key="1">
    <source>
        <dbReference type="SAM" id="MobiDB-lite"/>
    </source>
</evidence>
<feature type="region of interest" description="Disordered" evidence="1">
    <location>
        <begin position="18"/>
        <end position="50"/>
    </location>
</feature>
<dbReference type="Proteomes" id="UP000324222">
    <property type="component" value="Unassembled WGS sequence"/>
</dbReference>
<feature type="compositionally biased region" description="Polar residues" evidence="1">
    <location>
        <begin position="35"/>
        <end position="50"/>
    </location>
</feature>
<sequence length="77" mass="8648">MPTVQHWKIENKLAQRERELAERARATESGRPSDQDLASNDSSKQNVDSSQMSALTNLLIELFFSSGLISAERKKTV</sequence>
<organism evidence="2 3">
    <name type="scientific">Portunus trituberculatus</name>
    <name type="common">Swimming crab</name>
    <name type="synonym">Neptunus trituberculatus</name>
    <dbReference type="NCBI Taxonomy" id="210409"/>
    <lineage>
        <taxon>Eukaryota</taxon>
        <taxon>Metazoa</taxon>
        <taxon>Ecdysozoa</taxon>
        <taxon>Arthropoda</taxon>
        <taxon>Crustacea</taxon>
        <taxon>Multicrustacea</taxon>
        <taxon>Malacostraca</taxon>
        <taxon>Eumalacostraca</taxon>
        <taxon>Eucarida</taxon>
        <taxon>Decapoda</taxon>
        <taxon>Pleocyemata</taxon>
        <taxon>Brachyura</taxon>
        <taxon>Eubrachyura</taxon>
        <taxon>Portunoidea</taxon>
        <taxon>Portunidae</taxon>
        <taxon>Portuninae</taxon>
        <taxon>Portunus</taxon>
    </lineage>
</organism>
<dbReference type="EMBL" id="VSRR010024800">
    <property type="protein sequence ID" value="MPC66467.1"/>
    <property type="molecule type" value="Genomic_DNA"/>
</dbReference>
<evidence type="ECO:0000313" key="3">
    <source>
        <dbReference type="Proteomes" id="UP000324222"/>
    </source>
</evidence>
<protein>
    <submittedName>
        <fullName evidence="2">Uncharacterized protein</fullName>
    </submittedName>
</protein>
<name>A0A5B7HAZ3_PORTR</name>